<dbReference type="Proteomes" id="UP000316714">
    <property type="component" value="Unassembled WGS sequence"/>
</dbReference>
<gene>
    <name evidence="2" type="ORF">KOR34_43780</name>
</gene>
<evidence type="ECO:0000313" key="2">
    <source>
        <dbReference type="EMBL" id="TWT31004.1"/>
    </source>
</evidence>
<keyword evidence="1" id="KW-0472">Membrane</keyword>
<organism evidence="2 3">
    <name type="scientific">Posidoniimonas corsicana</name>
    <dbReference type="NCBI Taxonomy" id="1938618"/>
    <lineage>
        <taxon>Bacteria</taxon>
        <taxon>Pseudomonadati</taxon>
        <taxon>Planctomycetota</taxon>
        <taxon>Planctomycetia</taxon>
        <taxon>Pirellulales</taxon>
        <taxon>Lacipirellulaceae</taxon>
        <taxon>Posidoniimonas</taxon>
    </lineage>
</organism>
<dbReference type="RefSeq" id="WP_146568154.1">
    <property type="nucleotide sequence ID" value="NZ_SIHJ01000004.1"/>
</dbReference>
<dbReference type="OrthoDB" id="678065at2"/>
<sequence length="198" mass="21322">MPSVLRRLAPRVALADLPWMLGAAVVGAVIAGVYGVVHDQITYAIGPEYFTNFKFHQFQGADPGLGDRVFVGTIGLLATWWVGFFAAWFLARRLIPNQPRRVACGQVLKGFAVVLACGLLAGVGGYAYGLWRGPDADYSSWAPMLRRLQVTDTWAFARVAYIHNASYLGGLVGLVAALVLIRPIPSAPPDQAPPRDSG</sequence>
<feature type="transmembrane region" description="Helical" evidence="1">
    <location>
        <begin position="111"/>
        <end position="131"/>
    </location>
</feature>
<reference evidence="2 3" key="1">
    <citation type="submission" date="2019-02" db="EMBL/GenBank/DDBJ databases">
        <title>Deep-cultivation of Planctomycetes and their phenomic and genomic characterization uncovers novel biology.</title>
        <authorList>
            <person name="Wiegand S."/>
            <person name="Jogler M."/>
            <person name="Boedeker C."/>
            <person name="Pinto D."/>
            <person name="Vollmers J."/>
            <person name="Rivas-Marin E."/>
            <person name="Kohn T."/>
            <person name="Peeters S.H."/>
            <person name="Heuer A."/>
            <person name="Rast P."/>
            <person name="Oberbeckmann S."/>
            <person name="Bunk B."/>
            <person name="Jeske O."/>
            <person name="Meyerdierks A."/>
            <person name="Storesund J.E."/>
            <person name="Kallscheuer N."/>
            <person name="Luecker S."/>
            <person name="Lage O.M."/>
            <person name="Pohl T."/>
            <person name="Merkel B.J."/>
            <person name="Hornburger P."/>
            <person name="Mueller R.-W."/>
            <person name="Bruemmer F."/>
            <person name="Labrenz M."/>
            <person name="Spormann A.M."/>
            <person name="Op Den Camp H."/>
            <person name="Overmann J."/>
            <person name="Amann R."/>
            <person name="Jetten M.S.M."/>
            <person name="Mascher T."/>
            <person name="Medema M.H."/>
            <person name="Devos D.P."/>
            <person name="Kaster A.-K."/>
            <person name="Ovreas L."/>
            <person name="Rohde M."/>
            <person name="Galperin M.Y."/>
            <person name="Jogler C."/>
        </authorList>
    </citation>
    <scope>NUCLEOTIDE SEQUENCE [LARGE SCALE GENOMIC DNA]</scope>
    <source>
        <strain evidence="2 3">KOR34</strain>
    </source>
</reference>
<evidence type="ECO:0000313" key="3">
    <source>
        <dbReference type="Proteomes" id="UP000316714"/>
    </source>
</evidence>
<feature type="transmembrane region" description="Helical" evidence="1">
    <location>
        <begin position="12"/>
        <end position="37"/>
    </location>
</feature>
<evidence type="ECO:0000256" key="1">
    <source>
        <dbReference type="SAM" id="Phobius"/>
    </source>
</evidence>
<keyword evidence="3" id="KW-1185">Reference proteome</keyword>
<keyword evidence="1" id="KW-0812">Transmembrane</keyword>
<name>A0A5C5UX91_9BACT</name>
<protein>
    <submittedName>
        <fullName evidence="2">Uncharacterized protein</fullName>
    </submittedName>
</protein>
<feature type="transmembrane region" description="Helical" evidence="1">
    <location>
        <begin position="161"/>
        <end position="181"/>
    </location>
</feature>
<accession>A0A5C5UX91</accession>
<comment type="caution">
    <text evidence="2">The sequence shown here is derived from an EMBL/GenBank/DDBJ whole genome shotgun (WGS) entry which is preliminary data.</text>
</comment>
<keyword evidence="1" id="KW-1133">Transmembrane helix</keyword>
<dbReference type="EMBL" id="SIHJ01000004">
    <property type="protein sequence ID" value="TWT31004.1"/>
    <property type="molecule type" value="Genomic_DNA"/>
</dbReference>
<dbReference type="AlphaFoldDB" id="A0A5C5UX91"/>
<proteinExistence type="predicted"/>
<feature type="transmembrane region" description="Helical" evidence="1">
    <location>
        <begin position="69"/>
        <end position="90"/>
    </location>
</feature>